<gene>
    <name evidence="1" type="ORF">H7F49_07435</name>
</gene>
<evidence type="ECO:0000313" key="2">
    <source>
        <dbReference type="Proteomes" id="UP000520156"/>
    </source>
</evidence>
<evidence type="ECO:0000313" key="1">
    <source>
        <dbReference type="EMBL" id="MBC2651531.1"/>
    </source>
</evidence>
<dbReference type="EMBL" id="JACLAU010000007">
    <property type="protein sequence ID" value="MBC2651531.1"/>
    <property type="molecule type" value="Genomic_DNA"/>
</dbReference>
<comment type="caution">
    <text evidence="1">The sequence shown here is derived from an EMBL/GenBank/DDBJ whole genome shotgun (WGS) entry which is preliminary data.</text>
</comment>
<dbReference type="GO" id="GO:0016740">
    <property type="term" value="F:transferase activity"/>
    <property type="evidence" value="ECO:0007669"/>
    <property type="project" value="UniProtKB-KW"/>
</dbReference>
<dbReference type="PANTHER" id="PTHR35105:SF2">
    <property type="entry name" value="PROTEIN CDI"/>
    <property type="match status" value="1"/>
</dbReference>
<dbReference type="AlphaFoldDB" id="A0A7X1KBQ4"/>
<protein>
    <submittedName>
        <fullName evidence="1">Glycosyltransferase</fullName>
    </submittedName>
</protein>
<reference evidence="1 2" key="1">
    <citation type="submission" date="2020-08" db="EMBL/GenBank/DDBJ databases">
        <title>The genome sequence of Novosphingobium flavum 4Y4.</title>
        <authorList>
            <person name="Liu Y."/>
        </authorList>
    </citation>
    <scope>NUCLEOTIDE SEQUENCE [LARGE SCALE GENOMIC DNA]</scope>
    <source>
        <strain evidence="1 2">4Y4</strain>
    </source>
</reference>
<keyword evidence="2" id="KW-1185">Reference proteome</keyword>
<organism evidence="1 2">
    <name type="scientific">Novosphingobium aerophilum</name>
    <dbReference type="NCBI Taxonomy" id="2839843"/>
    <lineage>
        <taxon>Bacteria</taxon>
        <taxon>Pseudomonadati</taxon>
        <taxon>Pseudomonadota</taxon>
        <taxon>Alphaproteobacteria</taxon>
        <taxon>Sphingomonadales</taxon>
        <taxon>Sphingomonadaceae</taxon>
        <taxon>Novosphingobium</taxon>
    </lineage>
</organism>
<dbReference type="Proteomes" id="UP000520156">
    <property type="component" value="Unassembled WGS sequence"/>
</dbReference>
<dbReference type="Gene3D" id="3.90.550.10">
    <property type="entry name" value="Spore Coat Polysaccharide Biosynthesis Protein SpsA, Chain A"/>
    <property type="match status" value="1"/>
</dbReference>
<sequence length="239" mass="27254">MNSDKSRKVFVGYDSREDIAWQVARFSMKRHAGREVKIVPLRQDVLRELGLYTRPYDPLSSTEFSLTRFLTPFLAARNDWVLFCDCDFLFTQDVNAVFEGLDGTKAVYCVQHDYTPVNDVKMDGKKQTAYPRKNWSSFMLFNGAHPDVKALTPDVVNSATPAFLHRFEWISDPAAIGSLPLHWNFLEGEYPRPDKVPAAIHYTNGGPWFDNWQEVDFAGLWLAERDQYLSSATTDAAAA</sequence>
<name>A0A7X1KBQ4_9SPHN</name>
<dbReference type="InterPro" id="IPR029044">
    <property type="entry name" value="Nucleotide-diphossugar_trans"/>
</dbReference>
<proteinExistence type="predicted"/>
<accession>A0A7X1KBQ4</accession>
<dbReference type="PANTHER" id="PTHR35105">
    <property type="entry name" value="EXPRESSED PROTEIN"/>
    <property type="match status" value="1"/>
</dbReference>
<dbReference type="SUPFAM" id="SSF53448">
    <property type="entry name" value="Nucleotide-diphospho-sugar transferases"/>
    <property type="match status" value="1"/>
</dbReference>
<dbReference type="RefSeq" id="WP_185682935.1">
    <property type="nucleotide sequence ID" value="NZ_JACLAU010000007.1"/>
</dbReference>
<keyword evidence="1" id="KW-0808">Transferase</keyword>